<evidence type="ECO:0000313" key="2">
    <source>
        <dbReference type="EMBL" id="EUA88349.1"/>
    </source>
</evidence>
<comment type="caution">
    <text evidence="2">The sequence shown here is derived from an EMBL/GenBank/DDBJ whole genome shotgun (WGS) entry which is preliminary data.</text>
</comment>
<organism evidence="2 3">
    <name type="scientific">Mycobacterium ulcerans str. Harvey</name>
    <dbReference type="NCBI Taxonomy" id="1299332"/>
    <lineage>
        <taxon>Bacteria</taxon>
        <taxon>Bacillati</taxon>
        <taxon>Actinomycetota</taxon>
        <taxon>Actinomycetes</taxon>
        <taxon>Mycobacteriales</taxon>
        <taxon>Mycobacteriaceae</taxon>
        <taxon>Mycobacterium</taxon>
        <taxon>Mycobacterium ulcerans group</taxon>
    </lineage>
</organism>
<proteinExistence type="predicted"/>
<feature type="compositionally biased region" description="Basic and acidic residues" evidence="1">
    <location>
        <begin position="24"/>
        <end position="38"/>
    </location>
</feature>
<evidence type="ECO:0000313" key="3">
    <source>
        <dbReference type="Proteomes" id="UP000020681"/>
    </source>
</evidence>
<feature type="region of interest" description="Disordered" evidence="1">
    <location>
        <begin position="17"/>
        <end position="38"/>
    </location>
</feature>
<keyword evidence="3" id="KW-1185">Reference proteome</keyword>
<sequence>MCLLRVSAAMSSWRAEVPRWQADQTERDRAVVPDAQTR</sequence>
<gene>
    <name evidence="2" type="ORF">I551_5177</name>
</gene>
<evidence type="ECO:0000256" key="1">
    <source>
        <dbReference type="SAM" id="MobiDB-lite"/>
    </source>
</evidence>
<name>A0ABP3AFI7_MYCUL</name>
<dbReference type="Proteomes" id="UP000020681">
    <property type="component" value="Unassembled WGS sequence"/>
</dbReference>
<dbReference type="EMBL" id="JAOL01000144">
    <property type="protein sequence ID" value="EUA88349.1"/>
    <property type="molecule type" value="Genomic_DNA"/>
</dbReference>
<accession>A0ABP3AFI7</accession>
<protein>
    <submittedName>
        <fullName evidence="2">Uncharacterized protein</fullName>
    </submittedName>
</protein>
<reference evidence="2 3" key="1">
    <citation type="submission" date="2014-01" db="EMBL/GenBank/DDBJ databases">
        <authorList>
            <person name="Dobos K."/>
            <person name="Lenaerts A."/>
            <person name="Ordway D."/>
            <person name="DeGroote M.A."/>
            <person name="Parker T."/>
            <person name="Sizemore C."/>
            <person name="Tallon L.J."/>
            <person name="Sadzewicz L.K."/>
            <person name="Sengamalay N."/>
            <person name="Fraser C.M."/>
            <person name="Hine E."/>
            <person name="Shefchek K.A."/>
            <person name="Das S.P."/>
            <person name="Tettelin H."/>
        </authorList>
    </citation>
    <scope>NUCLEOTIDE SEQUENCE [LARGE SCALE GENOMIC DNA]</scope>
    <source>
        <strain evidence="2 3">Harvey</strain>
    </source>
</reference>